<protein>
    <recommendedName>
        <fullName evidence="3">DUF222 domain-containing protein</fullName>
    </recommendedName>
</protein>
<evidence type="ECO:0000313" key="1">
    <source>
        <dbReference type="EMBL" id="MEY8017478.1"/>
    </source>
</evidence>
<proteinExistence type="predicted"/>
<name>A0ABV4C5M2_9MYCO</name>
<dbReference type="EMBL" id="JBGEDP010000001">
    <property type="protein sequence ID" value="MEY8017478.1"/>
    <property type="molecule type" value="Genomic_DNA"/>
</dbReference>
<gene>
    <name evidence="1" type="ORF">AB8998_22125</name>
</gene>
<accession>A0ABV4C5M2</accession>
<keyword evidence="2" id="KW-1185">Reference proteome</keyword>
<dbReference type="Proteomes" id="UP001564760">
    <property type="component" value="Unassembled WGS sequence"/>
</dbReference>
<organism evidence="1 2">
    <name type="scientific">Mycobacterium servetii</name>
    <dbReference type="NCBI Taxonomy" id="3237418"/>
    <lineage>
        <taxon>Bacteria</taxon>
        <taxon>Bacillati</taxon>
        <taxon>Actinomycetota</taxon>
        <taxon>Actinomycetes</taxon>
        <taxon>Mycobacteriales</taxon>
        <taxon>Mycobacteriaceae</taxon>
        <taxon>Mycobacterium</taxon>
    </lineage>
</organism>
<evidence type="ECO:0008006" key="3">
    <source>
        <dbReference type="Google" id="ProtNLM"/>
    </source>
</evidence>
<sequence length="307" mass="33140">MREHVWDDALEIGVRNRRMIALAKNHCTRMEFVQSSGQGMAEEATGLPINAREIRCPMAHGHMVGSNLEMTVPMFYRQNCIGCAEQRPSGLLPTLAGYVAAVDENASAEREREVERNAALHTEWEARVQKRRGLMAGCHDMMATALADIGRLDVDPAGDLPEDDRAPLARLRALAERAAETFTPDVIAHGVELVERGLASPALLDPLRIVALSRPEFGPPVVRAAVTVMREAASVPAGRCLADLAEHADTAELDERVCRSAAALAGSPMRDPFSQRRQGSDPVSLLAVAAMVPDQLISVLSSAIGQS</sequence>
<comment type="caution">
    <text evidence="1">The sequence shown here is derived from an EMBL/GenBank/DDBJ whole genome shotgun (WGS) entry which is preliminary data.</text>
</comment>
<evidence type="ECO:0000313" key="2">
    <source>
        <dbReference type="Proteomes" id="UP001564760"/>
    </source>
</evidence>
<reference evidence="1 2" key="1">
    <citation type="submission" date="2024-08" db="EMBL/GenBank/DDBJ databases">
        <title>Mycobacterium servetensis sp. nov., a novel rapid-growing mycobacterial species recovered from a human patient in Zaragoza, Spain.</title>
        <authorList>
            <person name="Tristancho-Baro A.I."/>
            <person name="Buenestado-Serrano S."/>
            <person name="Garcia De Viedma D."/>
            <person name="Milagro-Beamonte A."/>
            <person name="Burillo N."/>
            <person name="Sanz S."/>
            <person name="Lopez-Calleja A.I."/>
            <person name="Penas-Utrilla D."/>
            <person name="Guardingo M."/>
            <person name="Garcia M.J."/>
            <person name="Vinuelas-Bayon J."/>
        </authorList>
    </citation>
    <scope>NUCLEOTIDE SEQUENCE [LARGE SCALE GENOMIC DNA]</scope>
    <source>
        <strain evidence="2">HUMS_12744610</strain>
    </source>
</reference>
<dbReference type="RefSeq" id="WP_369739751.1">
    <property type="nucleotide sequence ID" value="NZ_JBGEDP010000001.1"/>
</dbReference>